<dbReference type="AlphaFoldDB" id="A0A6G0STQ9"/>
<keyword evidence="3" id="KW-1185">Reference proteome</keyword>
<comment type="caution">
    <text evidence="2">The sequence shown here is derived from an EMBL/GenBank/DDBJ whole genome shotgun (WGS) entry which is preliminary data.</text>
</comment>
<gene>
    <name evidence="2" type="ORF">AGLY_018246</name>
</gene>
<dbReference type="Proteomes" id="UP000475862">
    <property type="component" value="Unassembled WGS sequence"/>
</dbReference>
<protein>
    <recommendedName>
        <fullName evidence="4">Transposase Helix-turn-helix domain-containing protein</fullName>
    </recommendedName>
</protein>
<reference evidence="2 3" key="1">
    <citation type="submission" date="2019-08" db="EMBL/GenBank/DDBJ databases">
        <title>The genome of the soybean aphid Biotype 1, its phylome, world population structure and adaptation to the North American continent.</title>
        <authorList>
            <person name="Giordano R."/>
            <person name="Donthu R.K."/>
            <person name="Hernandez A.G."/>
            <person name="Wright C.L."/>
            <person name="Zimin A.V."/>
        </authorList>
    </citation>
    <scope>NUCLEOTIDE SEQUENCE [LARGE SCALE GENOMIC DNA]</scope>
    <source>
        <tissue evidence="2">Whole aphids</tissue>
    </source>
</reference>
<feature type="compositionally biased region" description="Basic and acidic residues" evidence="1">
    <location>
        <begin position="256"/>
        <end position="268"/>
    </location>
</feature>
<accession>A0A6G0STQ9</accession>
<sequence length="274" mass="32366">MYLQQSDLEDIINVMHPVINGIQKIDRVKITNYLEIVSKYSDKDFHVHFRFDRDAANKLINLFKMSNFYTCLKGPADRIPLSPEKHMLSFLWFVGHQSSSYRDVADRFGITLSAFIASNKMEFVKIMLLLLAVVMPFISTQTTISELQGGENNTKPFHLEIELDRWMEQEDMENKKYDMDLMTFFKNTFALKKKAIFEKLKNRSPLKKLHEFLLNIDNIRQKRYIQNEGNHVDSNIKQRQKRTFRSSAKTTTTTERFGDWRNPPKDVDTLTMYE</sequence>
<feature type="region of interest" description="Disordered" evidence="1">
    <location>
        <begin position="237"/>
        <end position="274"/>
    </location>
</feature>
<dbReference type="EMBL" id="VYZN01002993">
    <property type="protein sequence ID" value="KAE9521354.1"/>
    <property type="molecule type" value="Genomic_DNA"/>
</dbReference>
<evidence type="ECO:0008006" key="4">
    <source>
        <dbReference type="Google" id="ProtNLM"/>
    </source>
</evidence>
<evidence type="ECO:0000256" key="1">
    <source>
        <dbReference type="SAM" id="MobiDB-lite"/>
    </source>
</evidence>
<organism evidence="2 3">
    <name type="scientific">Aphis glycines</name>
    <name type="common">Soybean aphid</name>
    <dbReference type="NCBI Taxonomy" id="307491"/>
    <lineage>
        <taxon>Eukaryota</taxon>
        <taxon>Metazoa</taxon>
        <taxon>Ecdysozoa</taxon>
        <taxon>Arthropoda</taxon>
        <taxon>Hexapoda</taxon>
        <taxon>Insecta</taxon>
        <taxon>Pterygota</taxon>
        <taxon>Neoptera</taxon>
        <taxon>Paraneoptera</taxon>
        <taxon>Hemiptera</taxon>
        <taxon>Sternorrhyncha</taxon>
        <taxon>Aphidomorpha</taxon>
        <taxon>Aphidoidea</taxon>
        <taxon>Aphididae</taxon>
        <taxon>Aphidini</taxon>
        <taxon>Aphis</taxon>
        <taxon>Aphis</taxon>
    </lineage>
</organism>
<name>A0A6G0STQ9_APHGL</name>
<evidence type="ECO:0000313" key="2">
    <source>
        <dbReference type="EMBL" id="KAE9521354.1"/>
    </source>
</evidence>
<evidence type="ECO:0000313" key="3">
    <source>
        <dbReference type="Proteomes" id="UP000475862"/>
    </source>
</evidence>
<proteinExistence type="predicted"/>
<dbReference type="OrthoDB" id="6625704at2759"/>